<protein>
    <recommendedName>
        <fullName evidence="6">Nucleosome assembly protein</fullName>
    </recommendedName>
</protein>
<sequence length="215" mass="24279">MIEIGGQLEELKDAEETESVEATLKVVAKYIPKRMALYEERKKAIAKLDKFWGFVISENEDLESMIDNENDLVLLSALEDITVKYNEQNPATYQIKFTFAPNDFLSGNTITVNVTASNEQEATVKVTPIQWKKGKNFTAASTNEPANKKKRAAEYDGFFHFFVNSQEAGADDFFNLFLKARGLFPGGDSDSDEDGEGFQFDEMDSDDEDMEEDDE</sequence>
<keyword evidence="5" id="KW-1185">Reference proteome</keyword>
<dbReference type="OrthoDB" id="19419at2759"/>
<feature type="compositionally biased region" description="Acidic residues" evidence="3">
    <location>
        <begin position="189"/>
        <end position="215"/>
    </location>
</feature>
<evidence type="ECO:0000313" key="5">
    <source>
        <dbReference type="Proteomes" id="UP000193411"/>
    </source>
</evidence>
<dbReference type="AlphaFoldDB" id="A0A1Y2HS86"/>
<dbReference type="Gene3D" id="3.30.1120.90">
    <property type="entry name" value="Nucleosome assembly protein"/>
    <property type="match status" value="1"/>
</dbReference>
<dbReference type="Proteomes" id="UP000193411">
    <property type="component" value="Unassembled WGS sequence"/>
</dbReference>
<evidence type="ECO:0000313" key="4">
    <source>
        <dbReference type="EMBL" id="ORZ37445.1"/>
    </source>
</evidence>
<evidence type="ECO:0008006" key="6">
    <source>
        <dbReference type="Google" id="ProtNLM"/>
    </source>
</evidence>
<dbReference type="EMBL" id="MCFL01000012">
    <property type="protein sequence ID" value="ORZ37445.1"/>
    <property type="molecule type" value="Genomic_DNA"/>
</dbReference>
<comment type="similarity">
    <text evidence="1 2">Belongs to the nucleosome assembly protein (NAP) family.</text>
</comment>
<dbReference type="GO" id="GO:0006334">
    <property type="term" value="P:nucleosome assembly"/>
    <property type="evidence" value="ECO:0007669"/>
    <property type="project" value="InterPro"/>
</dbReference>
<dbReference type="STRING" id="765915.A0A1Y2HS86"/>
<feature type="region of interest" description="Disordered" evidence="3">
    <location>
        <begin position="185"/>
        <end position="215"/>
    </location>
</feature>
<dbReference type="InterPro" id="IPR002164">
    <property type="entry name" value="NAP_family"/>
</dbReference>
<organism evidence="4 5">
    <name type="scientific">Catenaria anguillulae PL171</name>
    <dbReference type="NCBI Taxonomy" id="765915"/>
    <lineage>
        <taxon>Eukaryota</taxon>
        <taxon>Fungi</taxon>
        <taxon>Fungi incertae sedis</taxon>
        <taxon>Blastocladiomycota</taxon>
        <taxon>Blastocladiomycetes</taxon>
        <taxon>Blastocladiales</taxon>
        <taxon>Catenariaceae</taxon>
        <taxon>Catenaria</taxon>
    </lineage>
</organism>
<dbReference type="PANTHER" id="PTHR11875">
    <property type="entry name" value="TESTIS-SPECIFIC Y-ENCODED PROTEIN"/>
    <property type="match status" value="1"/>
</dbReference>
<accession>A0A1Y2HS86</accession>
<gene>
    <name evidence="4" type="ORF">BCR44DRAFT_1430242</name>
</gene>
<proteinExistence type="inferred from homology"/>
<evidence type="ECO:0000256" key="1">
    <source>
        <dbReference type="ARBA" id="ARBA00009947"/>
    </source>
</evidence>
<evidence type="ECO:0000256" key="3">
    <source>
        <dbReference type="SAM" id="MobiDB-lite"/>
    </source>
</evidence>
<comment type="caution">
    <text evidence="4">The sequence shown here is derived from an EMBL/GenBank/DDBJ whole genome shotgun (WGS) entry which is preliminary data.</text>
</comment>
<dbReference type="InterPro" id="IPR037231">
    <property type="entry name" value="NAP-like_sf"/>
</dbReference>
<name>A0A1Y2HS86_9FUNG</name>
<dbReference type="GO" id="GO:0005634">
    <property type="term" value="C:nucleus"/>
    <property type="evidence" value="ECO:0007669"/>
    <property type="project" value="InterPro"/>
</dbReference>
<dbReference type="SUPFAM" id="SSF143113">
    <property type="entry name" value="NAP-like"/>
    <property type="match status" value="1"/>
</dbReference>
<reference evidence="4 5" key="1">
    <citation type="submission" date="2016-07" db="EMBL/GenBank/DDBJ databases">
        <title>Pervasive Adenine N6-methylation of Active Genes in Fungi.</title>
        <authorList>
            <consortium name="DOE Joint Genome Institute"/>
            <person name="Mondo S.J."/>
            <person name="Dannebaum R.O."/>
            <person name="Kuo R.C."/>
            <person name="Labutti K."/>
            <person name="Haridas S."/>
            <person name="Kuo A."/>
            <person name="Salamov A."/>
            <person name="Ahrendt S.R."/>
            <person name="Lipzen A."/>
            <person name="Sullivan W."/>
            <person name="Andreopoulos W.B."/>
            <person name="Clum A."/>
            <person name="Lindquist E."/>
            <person name="Daum C."/>
            <person name="Ramamoorthy G.K."/>
            <person name="Gryganskyi A."/>
            <person name="Culley D."/>
            <person name="Magnuson J.K."/>
            <person name="James T.Y."/>
            <person name="O'Malley M.A."/>
            <person name="Stajich J.E."/>
            <person name="Spatafora J.W."/>
            <person name="Visel A."/>
            <person name="Grigoriev I.V."/>
        </authorList>
    </citation>
    <scope>NUCLEOTIDE SEQUENCE [LARGE SCALE GENOMIC DNA]</scope>
    <source>
        <strain evidence="4 5">PL171</strain>
    </source>
</reference>
<evidence type="ECO:0000256" key="2">
    <source>
        <dbReference type="RuleBase" id="RU003876"/>
    </source>
</evidence>
<dbReference type="Pfam" id="PF00956">
    <property type="entry name" value="NAP"/>
    <property type="match status" value="1"/>
</dbReference>